<dbReference type="OrthoDB" id="1507006at2759"/>
<dbReference type="Pfam" id="PF13947">
    <property type="entry name" value="GUB_WAK_bind"/>
    <property type="match status" value="1"/>
</dbReference>
<dbReference type="FunCoup" id="A0A2P5AJP7">
    <property type="interactions" value="303"/>
</dbReference>
<dbReference type="InterPro" id="IPR025287">
    <property type="entry name" value="WAK_GUB"/>
</dbReference>
<comment type="caution">
    <text evidence="10">The sequence shown here is derived from an EMBL/GenBank/DDBJ whole genome shotgun (WGS) entry which is preliminary data.</text>
</comment>
<feature type="signal peptide" evidence="7">
    <location>
        <begin position="1"/>
        <end position="28"/>
    </location>
</feature>
<keyword evidence="10" id="KW-0418">Kinase</keyword>
<keyword evidence="4" id="KW-0325">Glycoprotein</keyword>
<evidence type="ECO:0000256" key="7">
    <source>
        <dbReference type="SAM" id="SignalP"/>
    </source>
</evidence>
<reference evidence="11" key="1">
    <citation type="submission" date="2016-06" db="EMBL/GenBank/DDBJ databases">
        <title>Parallel loss of symbiosis genes in relatives of nitrogen-fixing non-legume Parasponia.</title>
        <authorList>
            <person name="Van Velzen R."/>
            <person name="Holmer R."/>
            <person name="Bu F."/>
            <person name="Rutten L."/>
            <person name="Van Zeijl A."/>
            <person name="Liu W."/>
            <person name="Santuari L."/>
            <person name="Cao Q."/>
            <person name="Sharma T."/>
            <person name="Shen D."/>
            <person name="Roswanjaya Y."/>
            <person name="Wardhani T."/>
            <person name="Kalhor M.S."/>
            <person name="Jansen J."/>
            <person name="Van den Hoogen J."/>
            <person name="Gungor B."/>
            <person name="Hartog M."/>
            <person name="Hontelez J."/>
            <person name="Verver J."/>
            <person name="Yang W.-C."/>
            <person name="Schijlen E."/>
            <person name="Repin R."/>
            <person name="Schilthuizen M."/>
            <person name="Schranz E."/>
            <person name="Heidstra R."/>
            <person name="Miyata K."/>
            <person name="Fedorova E."/>
            <person name="Kohlen W."/>
            <person name="Bisseling T."/>
            <person name="Smit S."/>
            <person name="Geurts R."/>
        </authorList>
    </citation>
    <scope>NUCLEOTIDE SEQUENCE [LARGE SCALE GENOMIC DNA]</scope>
    <source>
        <strain evidence="11">cv. RG33-2</strain>
    </source>
</reference>
<sequence length="296" mass="33329">MNHRLFFIFSYFLTFFIVLISQFHLCFSFDWYTTCSNKFRCGEITEVDFPFWGDGRPENCGYRNLKLGCERNKTTIEIMRVKYQVQEIDQESKTLKIARVDYLNGLCSPQFGNTSLDTELFDYAPASGDITILYGCSSQMNLMISGGFNCSSSGTGIIVPGNSSGNISNLGDGLVCRSRVIARVPDPVRSYAGIMNSTMIEEALREGYPVEYKVDFDACEECKKSNGVCGYDWNSNQTTCYCRNDQSPGLKECPTTSQSGDTLGTPPNSTGTFENWFYMSRFTFLFALPSDMQYIS</sequence>
<evidence type="ECO:0000256" key="2">
    <source>
        <dbReference type="ARBA" id="ARBA00012513"/>
    </source>
</evidence>
<dbReference type="PANTHER" id="PTHR33138:SF11">
    <property type="entry name" value="KINASE-LIKE PROTEIN"/>
    <property type="match status" value="1"/>
</dbReference>
<dbReference type="STRING" id="63057.A0A2P5AJP7"/>
<dbReference type="InterPro" id="IPR032872">
    <property type="entry name" value="WAK_assoc_C"/>
</dbReference>
<evidence type="ECO:0000313" key="11">
    <source>
        <dbReference type="Proteomes" id="UP000237000"/>
    </source>
</evidence>
<dbReference type="GO" id="GO:0030247">
    <property type="term" value="F:polysaccharide binding"/>
    <property type="evidence" value="ECO:0007669"/>
    <property type="project" value="InterPro"/>
</dbReference>
<keyword evidence="10" id="KW-0808">Transferase</keyword>
<name>A0A2P5AJP7_TREOI</name>
<dbReference type="PANTHER" id="PTHR33138">
    <property type="entry name" value="OS01G0690200 PROTEIN"/>
    <property type="match status" value="1"/>
</dbReference>
<evidence type="ECO:0000259" key="9">
    <source>
        <dbReference type="Pfam" id="PF14380"/>
    </source>
</evidence>
<feature type="domain" description="Wall-associated receptor kinase C-terminal" evidence="9">
    <location>
        <begin position="175"/>
        <end position="244"/>
    </location>
</feature>
<comment type="catalytic activity">
    <reaction evidence="6">
        <text>L-seryl-[protein] + ATP = O-phospho-L-seryl-[protein] + ADP + H(+)</text>
        <dbReference type="Rhea" id="RHEA:17989"/>
        <dbReference type="Rhea" id="RHEA-COMP:9863"/>
        <dbReference type="Rhea" id="RHEA-COMP:11604"/>
        <dbReference type="ChEBI" id="CHEBI:15378"/>
        <dbReference type="ChEBI" id="CHEBI:29999"/>
        <dbReference type="ChEBI" id="CHEBI:30616"/>
        <dbReference type="ChEBI" id="CHEBI:83421"/>
        <dbReference type="ChEBI" id="CHEBI:456216"/>
        <dbReference type="EC" id="2.7.11.1"/>
    </reaction>
</comment>
<evidence type="ECO:0000259" key="8">
    <source>
        <dbReference type="Pfam" id="PF13947"/>
    </source>
</evidence>
<keyword evidence="3 7" id="KW-0732">Signal</keyword>
<comment type="catalytic activity">
    <reaction evidence="5">
        <text>L-threonyl-[protein] + ATP = O-phospho-L-threonyl-[protein] + ADP + H(+)</text>
        <dbReference type="Rhea" id="RHEA:46608"/>
        <dbReference type="Rhea" id="RHEA-COMP:11060"/>
        <dbReference type="Rhea" id="RHEA-COMP:11605"/>
        <dbReference type="ChEBI" id="CHEBI:15378"/>
        <dbReference type="ChEBI" id="CHEBI:30013"/>
        <dbReference type="ChEBI" id="CHEBI:30616"/>
        <dbReference type="ChEBI" id="CHEBI:61977"/>
        <dbReference type="ChEBI" id="CHEBI:456216"/>
        <dbReference type="EC" id="2.7.11.1"/>
    </reaction>
</comment>
<evidence type="ECO:0000256" key="6">
    <source>
        <dbReference type="ARBA" id="ARBA00048679"/>
    </source>
</evidence>
<keyword evidence="10" id="KW-0675">Receptor</keyword>
<dbReference type="InParanoid" id="A0A2P5AJP7"/>
<comment type="subcellular location">
    <subcellularLocation>
        <location evidence="1">Membrane</location>
        <topology evidence="1">Single-pass membrane protein</topology>
    </subcellularLocation>
</comment>
<evidence type="ECO:0000256" key="3">
    <source>
        <dbReference type="ARBA" id="ARBA00022729"/>
    </source>
</evidence>
<dbReference type="AlphaFoldDB" id="A0A2P5AJP7"/>
<accession>A0A2P5AJP7</accession>
<protein>
    <recommendedName>
        <fullName evidence="2">non-specific serine/threonine protein kinase</fullName>
        <ecNumber evidence="2">2.7.11.1</ecNumber>
    </recommendedName>
</protein>
<evidence type="ECO:0000256" key="1">
    <source>
        <dbReference type="ARBA" id="ARBA00004167"/>
    </source>
</evidence>
<keyword evidence="11" id="KW-1185">Reference proteome</keyword>
<feature type="domain" description="Wall-associated receptor kinase galacturonan-binding" evidence="8">
    <location>
        <begin position="35"/>
        <end position="99"/>
    </location>
</feature>
<organism evidence="10 11">
    <name type="scientific">Trema orientale</name>
    <name type="common">Charcoal tree</name>
    <name type="synonym">Celtis orientalis</name>
    <dbReference type="NCBI Taxonomy" id="63057"/>
    <lineage>
        <taxon>Eukaryota</taxon>
        <taxon>Viridiplantae</taxon>
        <taxon>Streptophyta</taxon>
        <taxon>Embryophyta</taxon>
        <taxon>Tracheophyta</taxon>
        <taxon>Spermatophyta</taxon>
        <taxon>Magnoliopsida</taxon>
        <taxon>eudicotyledons</taxon>
        <taxon>Gunneridae</taxon>
        <taxon>Pentapetalae</taxon>
        <taxon>rosids</taxon>
        <taxon>fabids</taxon>
        <taxon>Rosales</taxon>
        <taxon>Cannabaceae</taxon>
        <taxon>Trema</taxon>
    </lineage>
</organism>
<evidence type="ECO:0000256" key="5">
    <source>
        <dbReference type="ARBA" id="ARBA00047899"/>
    </source>
</evidence>
<evidence type="ECO:0000313" key="10">
    <source>
        <dbReference type="EMBL" id="PON36724.1"/>
    </source>
</evidence>
<dbReference type="GO" id="GO:0004674">
    <property type="term" value="F:protein serine/threonine kinase activity"/>
    <property type="evidence" value="ECO:0007669"/>
    <property type="project" value="UniProtKB-EC"/>
</dbReference>
<evidence type="ECO:0000256" key="4">
    <source>
        <dbReference type="ARBA" id="ARBA00023180"/>
    </source>
</evidence>
<proteinExistence type="predicted"/>
<gene>
    <name evidence="10" type="ORF">TorRG33x02_348750</name>
</gene>
<dbReference type="Pfam" id="PF14380">
    <property type="entry name" value="WAK_assoc"/>
    <property type="match status" value="1"/>
</dbReference>
<dbReference type="Proteomes" id="UP000237000">
    <property type="component" value="Unassembled WGS sequence"/>
</dbReference>
<dbReference type="EMBL" id="JXTC01000816">
    <property type="protein sequence ID" value="PON36724.1"/>
    <property type="molecule type" value="Genomic_DNA"/>
</dbReference>
<feature type="chain" id="PRO_5015120748" description="non-specific serine/threonine protein kinase" evidence="7">
    <location>
        <begin position="29"/>
        <end position="296"/>
    </location>
</feature>
<dbReference type="GO" id="GO:0016020">
    <property type="term" value="C:membrane"/>
    <property type="evidence" value="ECO:0007669"/>
    <property type="project" value="UniProtKB-SubCell"/>
</dbReference>
<dbReference type="EC" id="2.7.11.1" evidence="2"/>